<evidence type="ECO:0000313" key="1">
    <source>
        <dbReference type="EMBL" id="GBM28323.1"/>
    </source>
</evidence>
<reference evidence="1 2" key="1">
    <citation type="journal article" date="2019" name="Sci. Rep.">
        <title>Orb-weaving spider Araneus ventricosus genome elucidates the spidroin gene catalogue.</title>
        <authorList>
            <person name="Kono N."/>
            <person name="Nakamura H."/>
            <person name="Ohtoshi R."/>
            <person name="Moran D.A.P."/>
            <person name="Shinohara A."/>
            <person name="Yoshida Y."/>
            <person name="Fujiwara M."/>
            <person name="Mori M."/>
            <person name="Tomita M."/>
            <person name="Arakawa K."/>
        </authorList>
    </citation>
    <scope>NUCLEOTIDE SEQUENCE [LARGE SCALE GENOMIC DNA]</scope>
</reference>
<protein>
    <submittedName>
        <fullName evidence="1">Uncharacterized protein</fullName>
    </submittedName>
</protein>
<accession>A0A4Y2EGP9</accession>
<gene>
    <name evidence="1" type="ORF">AVEN_229508_1</name>
</gene>
<keyword evidence="2" id="KW-1185">Reference proteome</keyword>
<evidence type="ECO:0000313" key="2">
    <source>
        <dbReference type="Proteomes" id="UP000499080"/>
    </source>
</evidence>
<comment type="caution">
    <text evidence="1">The sequence shown here is derived from an EMBL/GenBank/DDBJ whole genome shotgun (WGS) entry which is preliminary data.</text>
</comment>
<dbReference type="Proteomes" id="UP000499080">
    <property type="component" value="Unassembled WGS sequence"/>
</dbReference>
<dbReference type="EMBL" id="BGPR01000609">
    <property type="protein sequence ID" value="GBM28323.1"/>
    <property type="molecule type" value="Genomic_DNA"/>
</dbReference>
<sequence>MAAVSIALAMCYDKDLQQMLKEDITQLFRVGRFHRDKFELWKLIEMVAFEKLKFLPDLLQIRLSKLIRPIHLEARRWIRDHDCLLNMSAANCYLNYKSILCWKTDGRIDRIKTAKKLIQDKNIDAKIRFALACTYFLEDEVFALWYGDNEVNMKNISLYRTNEAVRFWMMYLRTGSWRKKSWKAMVNRYFKSSIFRRSNIRIRVSSFFPYLSWERKKNYFPHFQCLNKTHQDDFRLCMQAMDERECMELCYAIPARSLYCCLEWPLQSLFMEMARQLWMHMNANQFHAVMDHIVLWYILKGSEDFDYVGLLKEFWSLIPASFKDEIKKMKSFFLIDVALNYDKENTSLSLRKTLEEYVRK</sequence>
<proteinExistence type="predicted"/>
<organism evidence="1 2">
    <name type="scientific">Araneus ventricosus</name>
    <name type="common">Orbweaver spider</name>
    <name type="synonym">Epeira ventricosa</name>
    <dbReference type="NCBI Taxonomy" id="182803"/>
    <lineage>
        <taxon>Eukaryota</taxon>
        <taxon>Metazoa</taxon>
        <taxon>Ecdysozoa</taxon>
        <taxon>Arthropoda</taxon>
        <taxon>Chelicerata</taxon>
        <taxon>Arachnida</taxon>
        <taxon>Araneae</taxon>
        <taxon>Araneomorphae</taxon>
        <taxon>Entelegynae</taxon>
        <taxon>Araneoidea</taxon>
        <taxon>Araneidae</taxon>
        <taxon>Araneus</taxon>
    </lineage>
</organism>
<name>A0A4Y2EGP9_ARAVE</name>
<dbReference type="OrthoDB" id="5827962at2759"/>
<dbReference type="AlphaFoldDB" id="A0A4Y2EGP9"/>